<feature type="compositionally biased region" description="Polar residues" evidence="1">
    <location>
        <begin position="734"/>
        <end position="750"/>
    </location>
</feature>
<dbReference type="InterPro" id="IPR050158">
    <property type="entry name" value="Ubiquitin_ubiquitin-like"/>
</dbReference>
<name>A0A8B8A8M8_CRAVI</name>
<reference evidence="4" key="2">
    <citation type="submission" date="2025-08" db="UniProtKB">
        <authorList>
            <consortium name="RefSeq"/>
        </authorList>
    </citation>
    <scope>IDENTIFICATION</scope>
    <source>
        <tissue evidence="4">Whole sample</tissue>
    </source>
</reference>
<dbReference type="AlphaFoldDB" id="A0A8B8A8M8"/>
<organism evidence="3 4">
    <name type="scientific">Crassostrea virginica</name>
    <name type="common">Eastern oyster</name>
    <dbReference type="NCBI Taxonomy" id="6565"/>
    <lineage>
        <taxon>Eukaryota</taxon>
        <taxon>Metazoa</taxon>
        <taxon>Spiralia</taxon>
        <taxon>Lophotrochozoa</taxon>
        <taxon>Mollusca</taxon>
        <taxon>Bivalvia</taxon>
        <taxon>Autobranchia</taxon>
        <taxon>Pteriomorphia</taxon>
        <taxon>Ostreida</taxon>
        <taxon>Ostreoidea</taxon>
        <taxon>Ostreidae</taxon>
        <taxon>Crassostrea</taxon>
    </lineage>
</organism>
<proteinExistence type="predicted"/>
<dbReference type="SMART" id="SM00213">
    <property type="entry name" value="UBQ"/>
    <property type="match status" value="2"/>
</dbReference>
<dbReference type="CDD" id="cd17039">
    <property type="entry name" value="Ubl_ubiquitin_like"/>
    <property type="match status" value="2"/>
</dbReference>
<dbReference type="KEGG" id="cvn:111100158"/>
<dbReference type="Pfam" id="PF00240">
    <property type="entry name" value="ubiquitin"/>
    <property type="match status" value="1"/>
</dbReference>
<dbReference type="Gene3D" id="3.10.20.90">
    <property type="entry name" value="Phosphatidylinositol 3-kinase Catalytic Subunit, Chain A, domain 1"/>
    <property type="match status" value="2"/>
</dbReference>
<sequence length="771" mass="87472">MDQQNEVLPVIQSDIVLPNLPPKGTSILIQPQGLSGFTRGRQVDDEERSESSLSSDSSETFKNELIYPVLNSKGPKAQTIAVWCFLKHESIAIFPPGDSDLMSRIVKYSQNYLGYERHQHKLMMLTPGQLSPLDIKSVYSVRPGSVVMIFPRTKHHVTIEIAQLNASFTLPIYPSMTVYSLKKHIRKIRGIPIGRQELLYMDHALENNRRLLEYKVRNRSILYIMIQAHFDLLLTVDTFWGITYRFYVDPCSTGADVVQTVFSRTFSPSLPKESSNVNEFFIPLHILMLRHKSRYVLWDHCLAGVSIKSGDRLLLTTVGHQNHMKSQTISIINESGQKYSVKASKFDRWSVVAFQLHGLTHVPVDFIRLYQNNEPLNLLKVIGEVPKGTSIVMNVLMTQVDGDLMFGVPLRISLGNGIIENVKVAANKSVRSIKKKLELLGVPNALQYQLLIGNKKLSNSSMIQNVVYDLKTPLSLKLEDYAVFVHTPDGVIYKTYTSVMQSIGQFKQKMQMKSGFNMDKSRLIIAGEELQEHDSAILYDAGVSVRTSIFVKSASEYEVFNILGSSFVSSFGMPIRPQTSDIERTLKTRKDIPGGSLNCLLTFMYWFFAPRIINKHKISHRKQIKKRLPKAKEMLFPFDMPRNLQDLHQRGTIRAQALSPNYFPGISSPRVYPTVRHQIKPQVNPSFEPSQFLDVMDDLAMNPGFQLAPSHPVGYGGPDSHVVPYPSMLHNPRKSQSPQSSRVQNYSKGPNQFDPHRNQFTYVQSDDDVEL</sequence>
<feature type="domain" description="Ubiquitin-like" evidence="2">
    <location>
        <begin position="481"/>
        <end position="551"/>
    </location>
</feature>
<dbReference type="PANTHER" id="PTHR10666">
    <property type="entry name" value="UBIQUITIN"/>
    <property type="match status" value="1"/>
</dbReference>
<reference evidence="3" key="1">
    <citation type="submission" date="2024-06" db="UniProtKB">
        <authorList>
            <consortium name="RefSeq"/>
        </authorList>
    </citation>
    <scope>NUCLEOTIDE SEQUENCE [LARGE SCALE GENOMIC DNA]</scope>
</reference>
<dbReference type="InterPro" id="IPR000626">
    <property type="entry name" value="Ubiquitin-like_dom"/>
</dbReference>
<feature type="domain" description="Ubiquitin-like" evidence="2">
    <location>
        <begin position="155"/>
        <end position="227"/>
    </location>
</feature>
<protein>
    <submittedName>
        <fullName evidence="4">Uncharacterized protein LOC111100158</fullName>
    </submittedName>
</protein>
<evidence type="ECO:0000313" key="3">
    <source>
        <dbReference type="Proteomes" id="UP000694844"/>
    </source>
</evidence>
<dbReference type="RefSeq" id="XP_022287515.1">
    <property type="nucleotide sequence ID" value="XM_022431807.1"/>
</dbReference>
<feature type="region of interest" description="Disordered" evidence="1">
    <location>
        <begin position="37"/>
        <end position="57"/>
    </location>
</feature>
<keyword evidence="3" id="KW-1185">Reference proteome</keyword>
<dbReference type="InterPro" id="IPR029071">
    <property type="entry name" value="Ubiquitin-like_domsf"/>
</dbReference>
<dbReference type="Proteomes" id="UP000694844">
    <property type="component" value="Chromosome 1"/>
</dbReference>
<evidence type="ECO:0000256" key="1">
    <source>
        <dbReference type="SAM" id="MobiDB-lite"/>
    </source>
</evidence>
<dbReference type="OrthoDB" id="6122380at2759"/>
<evidence type="ECO:0000259" key="2">
    <source>
        <dbReference type="PROSITE" id="PS50053"/>
    </source>
</evidence>
<evidence type="ECO:0000313" key="4">
    <source>
        <dbReference type="RefSeq" id="XP_022287515.1"/>
    </source>
</evidence>
<feature type="region of interest" description="Disordered" evidence="1">
    <location>
        <begin position="710"/>
        <end position="771"/>
    </location>
</feature>
<dbReference type="PROSITE" id="PS50053">
    <property type="entry name" value="UBIQUITIN_2"/>
    <property type="match status" value="2"/>
</dbReference>
<dbReference type="SUPFAM" id="SSF54236">
    <property type="entry name" value="Ubiquitin-like"/>
    <property type="match status" value="2"/>
</dbReference>
<accession>A0A8B8A8M8</accession>
<dbReference type="GeneID" id="111100158"/>
<gene>
    <name evidence="4" type="primary">LOC111100158</name>
</gene>